<proteinExistence type="predicted"/>
<protein>
    <submittedName>
        <fullName evidence="1">Transporter</fullName>
    </submittedName>
</protein>
<evidence type="ECO:0000313" key="1">
    <source>
        <dbReference type="EMBL" id="QLG86995.1"/>
    </source>
</evidence>
<sequence length="307" mass="34041">MTLSVFWICVCGMVYRLQLCLCVLLVQIGMQAQATDPRSYVVEADDTSRTSLRFKVQEADTPRGPKEVENTTKHTYTLRHAQYFDLAGHMATAAIQIPYAVIDQDFSNSRRKGDDQSGMGDPMIGLAVGTYRTPAISREELKTYDADGLSSGCQVYASLPLGSYQAFRSSNPGQNRWIVIPECQLGWTQGNLLLEALANLNWFSDNDEYRGTTFSQANQYNFKFMASYGSLRSSYFAGTLEYKTGGETSRGGRADHNGLNNWVAGAMFYVKLPGNNSLKLIGELPVKTAVNTTKASEISLVLSHVWR</sequence>
<accession>A0A7H9BEK9</accession>
<name>A0A7H9BEK9_9NEIS</name>
<dbReference type="KEGG" id="chiz:HQ393_01365"/>
<dbReference type="Pfam" id="PF13557">
    <property type="entry name" value="Phenol_MetA_deg"/>
    <property type="match status" value="1"/>
</dbReference>
<reference evidence="1 2" key="1">
    <citation type="submission" date="2020-07" db="EMBL/GenBank/DDBJ databases">
        <title>Complete genome sequence of Chitinibacter sp. 2T18.</title>
        <authorList>
            <person name="Bae J.-W."/>
            <person name="Choi J.-W."/>
        </authorList>
    </citation>
    <scope>NUCLEOTIDE SEQUENCE [LARGE SCALE GENOMIC DNA]</scope>
    <source>
        <strain evidence="1 2">2T18</strain>
    </source>
</reference>
<gene>
    <name evidence="1" type="ORF">HQ393_01365</name>
</gene>
<evidence type="ECO:0000313" key="2">
    <source>
        <dbReference type="Proteomes" id="UP000509597"/>
    </source>
</evidence>
<dbReference type="EMBL" id="CP058627">
    <property type="protein sequence ID" value="QLG86995.1"/>
    <property type="molecule type" value="Genomic_DNA"/>
</dbReference>
<organism evidence="1 2">
    <name type="scientific">Chitinibacter bivalviorum</name>
    <dbReference type="NCBI Taxonomy" id="2739434"/>
    <lineage>
        <taxon>Bacteria</taxon>
        <taxon>Pseudomonadati</taxon>
        <taxon>Pseudomonadota</taxon>
        <taxon>Betaproteobacteria</taxon>
        <taxon>Neisseriales</taxon>
        <taxon>Chitinibacteraceae</taxon>
        <taxon>Chitinibacter</taxon>
    </lineage>
</organism>
<dbReference type="Proteomes" id="UP000509597">
    <property type="component" value="Chromosome"/>
</dbReference>
<dbReference type="RefSeq" id="WP_179357081.1">
    <property type="nucleotide sequence ID" value="NZ_CP058627.1"/>
</dbReference>
<keyword evidence="2" id="KW-1185">Reference proteome</keyword>
<dbReference type="AlphaFoldDB" id="A0A7H9BEK9"/>
<dbReference type="InterPro" id="IPR025737">
    <property type="entry name" value="FApF"/>
</dbReference>